<organism evidence="1 2">
    <name type="scientific">Leptotrichia wadei</name>
    <dbReference type="NCBI Taxonomy" id="157687"/>
    <lineage>
        <taxon>Bacteria</taxon>
        <taxon>Fusobacteriati</taxon>
        <taxon>Fusobacteriota</taxon>
        <taxon>Fusobacteriia</taxon>
        <taxon>Fusobacteriales</taxon>
        <taxon>Leptotrichiaceae</taxon>
        <taxon>Leptotrichia</taxon>
    </lineage>
</organism>
<evidence type="ECO:0000313" key="2">
    <source>
        <dbReference type="Proteomes" id="UP000321501"/>
    </source>
</evidence>
<dbReference type="AlphaFoldDB" id="A0A510KG80"/>
<evidence type="ECO:0008006" key="3">
    <source>
        <dbReference type="Google" id="ProtNLM"/>
    </source>
</evidence>
<name>A0A510KG80_9FUSO</name>
<reference evidence="1 2" key="1">
    <citation type="submission" date="2019-07" db="EMBL/GenBank/DDBJ databases">
        <title>Complete Genome Sequence of Leptotrichia wadei Strain JMUB3934.</title>
        <authorList>
            <person name="Watanabe S."/>
            <person name="Cui L."/>
        </authorList>
    </citation>
    <scope>NUCLEOTIDE SEQUENCE [LARGE SCALE GENOMIC DNA]</scope>
    <source>
        <strain evidence="1 2">JMUB3934</strain>
    </source>
</reference>
<accession>A0A510KG80</accession>
<dbReference type="Proteomes" id="UP000321501">
    <property type="component" value="Chromosome"/>
</dbReference>
<dbReference type="SUPFAM" id="SSF160719">
    <property type="entry name" value="gpW/gp25-like"/>
    <property type="match status" value="1"/>
</dbReference>
<dbReference type="Gene3D" id="3.10.450.40">
    <property type="match status" value="1"/>
</dbReference>
<proteinExistence type="predicted"/>
<dbReference type="EMBL" id="AP019835">
    <property type="protein sequence ID" value="BBM49691.1"/>
    <property type="molecule type" value="Genomic_DNA"/>
</dbReference>
<dbReference type="RefSeq" id="WP_146964204.1">
    <property type="nucleotide sequence ID" value="NZ_AP019835.1"/>
</dbReference>
<evidence type="ECO:0000313" key="1">
    <source>
        <dbReference type="EMBL" id="BBM49691.1"/>
    </source>
</evidence>
<protein>
    <recommendedName>
        <fullName evidence="3">Lysozyme</fullName>
    </recommendedName>
</protein>
<gene>
    <name evidence="1" type="ORF">JMUB3934_0987</name>
</gene>
<sequence length="104" mass="12216">MIQVSSNQEINYAPKNYIEEVKTNVGMLLRVCKEEQPLKRDFSFDSDLIDKNINAVENSITSQLLEMFRKYEPRAILRKTRIIMKDTFNNDFDIELGIEVVNIE</sequence>